<dbReference type="EMBL" id="WKJH01000024">
    <property type="protein sequence ID" value="MRX65496.1"/>
    <property type="molecule type" value="Genomic_DNA"/>
</dbReference>
<dbReference type="Gene3D" id="2.40.128.600">
    <property type="match status" value="1"/>
</dbReference>
<protein>
    <submittedName>
        <fullName evidence="4">Serine hydrolase</fullName>
    </submittedName>
</protein>
<dbReference type="RefSeq" id="WP_154368363.1">
    <property type="nucleotide sequence ID" value="NZ_WKJH01000024.1"/>
</dbReference>
<accession>A0A6I2MV90</accession>
<dbReference type="GO" id="GO:0016787">
    <property type="term" value="F:hydrolase activity"/>
    <property type="evidence" value="ECO:0007669"/>
    <property type="project" value="UniProtKB-KW"/>
</dbReference>
<keyword evidence="5" id="KW-1185">Reference proteome</keyword>
<feature type="signal peptide" evidence="1">
    <location>
        <begin position="1"/>
        <end position="20"/>
    </location>
</feature>
<dbReference type="Gene3D" id="3.40.710.10">
    <property type="entry name" value="DD-peptidase/beta-lactamase superfamily"/>
    <property type="match status" value="1"/>
</dbReference>
<organism evidence="4 5">
    <name type="scientific">Maribacter luteus</name>
    <dbReference type="NCBI Taxonomy" id="2594478"/>
    <lineage>
        <taxon>Bacteria</taxon>
        <taxon>Pseudomonadati</taxon>
        <taxon>Bacteroidota</taxon>
        <taxon>Flavobacteriia</taxon>
        <taxon>Flavobacteriales</taxon>
        <taxon>Flavobacteriaceae</taxon>
        <taxon>Maribacter</taxon>
    </lineage>
</organism>
<dbReference type="Pfam" id="PF00144">
    <property type="entry name" value="Beta-lactamase"/>
    <property type="match status" value="1"/>
</dbReference>
<dbReference type="InterPro" id="IPR050491">
    <property type="entry name" value="AmpC-like"/>
</dbReference>
<gene>
    <name evidence="4" type="ORF">GJ691_15175</name>
</gene>
<dbReference type="PANTHER" id="PTHR46825:SF15">
    <property type="entry name" value="BETA-LACTAMASE-RELATED DOMAIN-CONTAINING PROTEIN"/>
    <property type="match status" value="1"/>
</dbReference>
<dbReference type="AlphaFoldDB" id="A0A6I2MV90"/>
<reference evidence="4 5" key="1">
    <citation type="submission" date="2019-11" db="EMBL/GenBank/DDBJ databases">
        <title>Maribacter lutea sp. nov., a marine bacterium isolated from intertidal sand.</title>
        <authorList>
            <person name="Liu A."/>
        </authorList>
    </citation>
    <scope>NUCLEOTIDE SEQUENCE [LARGE SCALE GENOMIC DNA]</scope>
    <source>
        <strain evidence="4 5">RZ05</strain>
    </source>
</reference>
<dbReference type="InterPro" id="IPR012338">
    <property type="entry name" value="Beta-lactam/transpept-like"/>
</dbReference>
<feature type="domain" description="Peptidase S12 Pab87-related C-terminal" evidence="3">
    <location>
        <begin position="407"/>
        <end position="505"/>
    </location>
</feature>
<feature type="chain" id="PRO_5026339070" evidence="1">
    <location>
        <begin position="21"/>
        <end position="511"/>
    </location>
</feature>
<comment type="caution">
    <text evidence="4">The sequence shown here is derived from an EMBL/GenBank/DDBJ whole genome shotgun (WGS) entry which is preliminary data.</text>
</comment>
<keyword evidence="1" id="KW-0732">Signal</keyword>
<dbReference type="OrthoDB" id="1522765at2"/>
<dbReference type="InterPro" id="IPR021860">
    <property type="entry name" value="Peptidase_S12_Pab87-rel_C"/>
</dbReference>
<name>A0A6I2MV90_9FLAO</name>
<proteinExistence type="predicted"/>
<dbReference type="Pfam" id="PF11954">
    <property type="entry name" value="DUF3471"/>
    <property type="match status" value="1"/>
</dbReference>
<dbReference type="SUPFAM" id="SSF56601">
    <property type="entry name" value="beta-lactamase/transpeptidase-like"/>
    <property type="match status" value="1"/>
</dbReference>
<evidence type="ECO:0000256" key="1">
    <source>
        <dbReference type="SAM" id="SignalP"/>
    </source>
</evidence>
<dbReference type="PANTHER" id="PTHR46825">
    <property type="entry name" value="D-ALANYL-D-ALANINE-CARBOXYPEPTIDASE/ENDOPEPTIDASE AMPH"/>
    <property type="match status" value="1"/>
</dbReference>
<evidence type="ECO:0000313" key="5">
    <source>
        <dbReference type="Proteomes" id="UP000443153"/>
    </source>
</evidence>
<dbReference type="Proteomes" id="UP000443153">
    <property type="component" value="Unassembled WGS sequence"/>
</dbReference>
<evidence type="ECO:0000313" key="4">
    <source>
        <dbReference type="EMBL" id="MRX65496.1"/>
    </source>
</evidence>
<evidence type="ECO:0000259" key="3">
    <source>
        <dbReference type="Pfam" id="PF11954"/>
    </source>
</evidence>
<feature type="domain" description="Beta-lactamase-related" evidence="2">
    <location>
        <begin position="31"/>
        <end position="360"/>
    </location>
</feature>
<keyword evidence="4" id="KW-0378">Hydrolase</keyword>
<evidence type="ECO:0000259" key="2">
    <source>
        <dbReference type="Pfam" id="PF00144"/>
    </source>
</evidence>
<dbReference type="InterPro" id="IPR001466">
    <property type="entry name" value="Beta-lactam-related"/>
</dbReference>
<sequence>MKKFFYLFVFFLFISGSIHAQVEKKVDLKALDNYFAKMVKDWDVPGASIGVVKDGELVFKGNYGVLEKGKKGKPNAQTLYAIASNSKAFTSAIMGMLVQEGKLDWNDKVKKYLPYFAMYDEWVAEHMTIRDILSHRVGLGTFSGDNIWYKSNLTAKEIIERIQYVPQAYEFRSGYGYSNLMYITAGEIIKTITGKSWGQNVKERILGPLGMDRSIYSLKDLDSMGNYAQPHARKDDENYVIPWVDWEYVGATGGLVSSVEDISKWMIFNLNNGIHNSDTLLTKDTRNMVWTPHNNFKVDHTTQDDFDRHFSAYGLGWGLSDYHGRMRVGHTGGYDGFITAINLIPDENLGVVVLTNGVKSPIMAASYYALDTFLGIENGKDWSTDLLKRTNNYAASDTRIADRKAKRVLGTKPSIIPEKMAGEYTSDLCGKITIQEVNGVFKLIFENHPLLSASLTHWHYDVWEIHWEHPQAWFSFGTIKLRTDNNLEVLGFDFDVPNDDFFFEELKPYKK</sequence>